<accession>A0ABP7F0Q1</accession>
<keyword evidence="2" id="KW-1185">Reference proteome</keyword>
<dbReference type="InterPro" id="IPR006439">
    <property type="entry name" value="HAD-SF_hydro_IA"/>
</dbReference>
<dbReference type="SUPFAM" id="SSF56784">
    <property type="entry name" value="HAD-like"/>
    <property type="match status" value="1"/>
</dbReference>
<evidence type="ECO:0000313" key="2">
    <source>
        <dbReference type="Proteomes" id="UP001500908"/>
    </source>
</evidence>
<dbReference type="Gene3D" id="1.10.150.240">
    <property type="entry name" value="Putative phosphatase, domain 2"/>
    <property type="match status" value="1"/>
</dbReference>
<dbReference type="Gene3D" id="3.40.50.1000">
    <property type="entry name" value="HAD superfamily/HAD-like"/>
    <property type="match status" value="1"/>
</dbReference>
<dbReference type="CDD" id="cd07505">
    <property type="entry name" value="HAD_BPGM-like"/>
    <property type="match status" value="1"/>
</dbReference>
<comment type="caution">
    <text evidence="1">The sequence shown here is derived from an EMBL/GenBank/DDBJ whole genome shotgun (WGS) entry which is preliminary data.</text>
</comment>
<name>A0ABP7F0Q1_9ACTN</name>
<dbReference type="SFLD" id="SFLDG01135">
    <property type="entry name" value="C1.5.6:_HAD__Beta-PGM__Phospha"/>
    <property type="match status" value="1"/>
</dbReference>
<sequence length="240" mass="25024">MTSIGTPVTDPHTFDTAMRAVLFDMDGTLIDTEGMWMAAEQEVANALGGVWTAEDQQRNVGGSARAAARYILELTGAPVSSEEVMTMLADAMRRRLTAGPGVMPGAKELVAEVAAAGIPTALVTSTHRPIMEISVTAIGAEHFHVTVTGDEVEYNKPHPEPYLTAARLLGVDPAHCVALEDSPAGVAAAQAAGCTTVAIPHLVPIDPAPGRVVIDSLVGVDLDWLGRSARHRAMTGSRGG</sequence>
<dbReference type="InterPro" id="IPR023198">
    <property type="entry name" value="PGP-like_dom2"/>
</dbReference>
<dbReference type="Pfam" id="PF13419">
    <property type="entry name" value="HAD_2"/>
    <property type="match status" value="1"/>
</dbReference>
<dbReference type="InterPro" id="IPR023214">
    <property type="entry name" value="HAD_sf"/>
</dbReference>
<dbReference type="PANTHER" id="PTHR18901">
    <property type="entry name" value="2-DEOXYGLUCOSE-6-PHOSPHATE PHOSPHATASE 2"/>
    <property type="match status" value="1"/>
</dbReference>
<organism evidence="1 2">
    <name type="scientific">Salinactinospora qingdaonensis</name>
    <dbReference type="NCBI Taxonomy" id="702744"/>
    <lineage>
        <taxon>Bacteria</taxon>
        <taxon>Bacillati</taxon>
        <taxon>Actinomycetota</taxon>
        <taxon>Actinomycetes</taxon>
        <taxon>Streptosporangiales</taxon>
        <taxon>Nocardiopsidaceae</taxon>
        <taxon>Salinactinospora</taxon>
    </lineage>
</organism>
<dbReference type="Proteomes" id="UP001500908">
    <property type="component" value="Unassembled WGS sequence"/>
</dbReference>
<dbReference type="RefSeq" id="WP_344967176.1">
    <property type="nucleotide sequence ID" value="NZ_BAABDD010000002.1"/>
</dbReference>
<dbReference type="InterPro" id="IPR041492">
    <property type="entry name" value="HAD_2"/>
</dbReference>
<gene>
    <name evidence="1" type="ORF">GCM10022402_07090</name>
</gene>
<dbReference type="SFLD" id="SFLDG01129">
    <property type="entry name" value="C1.5:_HAD__Beta-PGM__Phosphata"/>
    <property type="match status" value="1"/>
</dbReference>
<dbReference type="SFLD" id="SFLDS00003">
    <property type="entry name" value="Haloacid_Dehalogenase"/>
    <property type="match status" value="1"/>
</dbReference>
<dbReference type="PANTHER" id="PTHR18901:SF38">
    <property type="entry name" value="PSEUDOURIDINE-5'-PHOSPHATASE"/>
    <property type="match status" value="1"/>
</dbReference>
<dbReference type="NCBIfam" id="TIGR01509">
    <property type="entry name" value="HAD-SF-IA-v3"/>
    <property type="match status" value="1"/>
</dbReference>
<proteinExistence type="predicted"/>
<evidence type="ECO:0000313" key="1">
    <source>
        <dbReference type="EMBL" id="GAA3729002.1"/>
    </source>
</evidence>
<dbReference type="InterPro" id="IPR036412">
    <property type="entry name" value="HAD-like_sf"/>
</dbReference>
<dbReference type="PRINTS" id="PR00413">
    <property type="entry name" value="HADHALOGNASE"/>
</dbReference>
<reference evidence="2" key="1">
    <citation type="journal article" date="2019" name="Int. J. Syst. Evol. Microbiol.">
        <title>The Global Catalogue of Microorganisms (GCM) 10K type strain sequencing project: providing services to taxonomists for standard genome sequencing and annotation.</title>
        <authorList>
            <consortium name="The Broad Institute Genomics Platform"/>
            <consortium name="The Broad Institute Genome Sequencing Center for Infectious Disease"/>
            <person name="Wu L."/>
            <person name="Ma J."/>
        </authorList>
    </citation>
    <scope>NUCLEOTIDE SEQUENCE [LARGE SCALE GENOMIC DNA]</scope>
    <source>
        <strain evidence="2">JCM 17137</strain>
    </source>
</reference>
<protein>
    <submittedName>
        <fullName evidence="1">HAD family phosphatase</fullName>
    </submittedName>
</protein>
<dbReference type="EMBL" id="BAABDD010000002">
    <property type="protein sequence ID" value="GAA3729002.1"/>
    <property type="molecule type" value="Genomic_DNA"/>
</dbReference>